<feature type="binding site" evidence="8">
    <location>
        <position position="154"/>
    </location>
    <ligand>
        <name>(R)-pantoate</name>
        <dbReference type="ChEBI" id="CHEBI:15980"/>
    </ligand>
</feature>
<keyword evidence="5 8" id="KW-0547">Nucleotide-binding</keyword>
<keyword evidence="3 8" id="KW-0436">Ligase</keyword>
<comment type="caution">
    <text evidence="9">The sequence shown here is derived from an EMBL/GenBank/DDBJ whole genome shotgun (WGS) entry which is preliminary data.</text>
</comment>
<feature type="binding site" evidence="8">
    <location>
        <begin position="148"/>
        <end position="151"/>
    </location>
    <ligand>
        <name>ATP</name>
        <dbReference type="ChEBI" id="CHEBI:30616"/>
    </ligand>
</feature>
<keyword evidence="8" id="KW-0963">Cytoplasm</keyword>
<comment type="caution">
    <text evidence="8">Lacks conserved residue(s) required for the propagation of feature annotation.</text>
</comment>
<dbReference type="GO" id="GO:0005524">
    <property type="term" value="F:ATP binding"/>
    <property type="evidence" value="ECO:0007669"/>
    <property type="project" value="UniProtKB-KW"/>
</dbReference>
<evidence type="ECO:0000313" key="9">
    <source>
        <dbReference type="EMBL" id="MBO8431999.1"/>
    </source>
</evidence>
<evidence type="ECO:0000256" key="6">
    <source>
        <dbReference type="ARBA" id="ARBA00022840"/>
    </source>
</evidence>
<dbReference type="InterPro" id="IPR042176">
    <property type="entry name" value="Pantoate_ligase_C"/>
</dbReference>
<dbReference type="HAMAP" id="MF_00158">
    <property type="entry name" value="PanC"/>
    <property type="match status" value="1"/>
</dbReference>
<dbReference type="PANTHER" id="PTHR21299:SF1">
    <property type="entry name" value="PANTOATE--BETA-ALANINE LIGASE"/>
    <property type="match status" value="1"/>
</dbReference>
<dbReference type="EMBL" id="JADIMZ010000025">
    <property type="protein sequence ID" value="MBO8431999.1"/>
    <property type="molecule type" value="Genomic_DNA"/>
</dbReference>
<name>A0A9D9DVF4_9BACT</name>
<evidence type="ECO:0000256" key="2">
    <source>
        <dbReference type="ARBA" id="ARBA00009256"/>
    </source>
</evidence>
<evidence type="ECO:0000256" key="1">
    <source>
        <dbReference type="ARBA" id="ARBA00004990"/>
    </source>
</evidence>
<proteinExistence type="inferred from homology"/>
<comment type="subcellular location">
    <subcellularLocation>
        <location evidence="8">Cytoplasm</location>
    </subcellularLocation>
</comment>
<dbReference type="PANTHER" id="PTHR21299">
    <property type="entry name" value="CYTIDYLATE KINASE/PANTOATE-BETA-ALANINE LIGASE"/>
    <property type="match status" value="1"/>
</dbReference>
<dbReference type="InterPro" id="IPR014729">
    <property type="entry name" value="Rossmann-like_a/b/a_fold"/>
</dbReference>
<feature type="binding site" evidence="8">
    <location>
        <begin position="185"/>
        <end position="188"/>
    </location>
    <ligand>
        <name>ATP</name>
        <dbReference type="ChEBI" id="CHEBI:30616"/>
    </ligand>
</feature>
<keyword evidence="4 8" id="KW-0566">Pantothenate biosynthesis</keyword>
<dbReference type="InterPro" id="IPR003721">
    <property type="entry name" value="Pantoate_ligase"/>
</dbReference>
<dbReference type="GO" id="GO:0005829">
    <property type="term" value="C:cytosol"/>
    <property type="evidence" value="ECO:0007669"/>
    <property type="project" value="TreeGrafter"/>
</dbReference>
<evidence type="ECO:0000256" key="3">
    <source>
        <dbReference type="ARBA" id="ARBA00022598"/>
    </source>
</evidence>
<dbReference type="EC" id="6.3.2.1" evidence="8"/>
<comment type="miscellaneous">
    <text evidence="8">The reaction proceeds by a bi uni uni bi ping pong mechanism.</text>
</comment>
<dbReference type="SUPFAM" id="SSF52374">
    <property type="entry name" value="Nucleotidylyl transferase"/>
    <property type="match status" value="1"/>
</dbReference>
<comment type="subunit">
    <text evidence="8">Homodimer.</text>
</comment>
<gene>
    <name evidence="8" type="primary">panC</name>
    <name evidence="9" type="ORF">IAB08_01730</name>
</gene>
<dbReference type="Pfam" id="PF02569">
    <property type="entry name" value="Pantoate_ligase"/>
    <property type="match status" value="1"/>
</dbReference>
<evidence type="ECO:0000256" key="8">
    <source>
        <dbReference type="HAMAP-Rule" id="MF_00158"/>
    </source>
</evidence>
<comment type="catalytic activity">
    <reaction evidence="7 8">
        <text>(R)-pantoate + beta-alanine + ATP = (R)-pantothenate + AMP + diphosphate + H(+)</text>
        <dbReference type="Rhea" id="RHEA:10912"/>
        <dbReference type="ChEBI" id="CHEBI:15378"/>
        <dbReference type="ChEBI" id="CHEBI:15980"/>
        <dbReference type="ChEBI" id="CHEBI:29032"/>
        <dbReference type="ChEBI" id="CHEBI:30616"/>
        <dbReference type="ChEBI" id="CHEBI:33019"/>
        <dbReference type="ChEBI" id="CHEBI:57966"/>
        <dbReference type="ChEBI" id="CHEBI:456215"/>
        <dbReference type="EC" id="6.3.2.1"/>
    </reaction>
</comment>
<evidence type="ECO:0000256" key="7">
    <source>
        <dbReference type="ARBA" id="ARBA00048258"/>
    </source>
</evidence>
<dbReference type="NCBIfam" id="TIGR00018">
    <property type="entry name" value="panC"/>
    <property type="match status" value="1"/>
</dbReference>
<comment type="function">
    <text evidence="8">Catalyzes the condensation of pantoate with beta-alanine in an ATP-dependent reaction via a pantoyl-adenylate intermediate.</text>
</comment>
<reference evidence="9" key="1">
    <citation type="submission" date="2020-10" db="EMBL/GenBank/DDBJ databases">
        <authorList>
            <person name="Gilroy R."/>
        </authorList>
    </citation>
    <scope>NUCLEOTIDE SEQUENCE</scope>
    <source>
        <strain evidence="9">2889</strain>
    </source>
</reference>
<keyword evidence="6 8" id="KW-0067">ATP-binding</keyword>
<feature type="binding site" evidence="8">
    <location>
        <begin position="30"/>
        <end position="37"/>
    </location>
    <ligand>
        <name>ATP</name>
        <dbReference type="ChEBI" id="CHEBI:30616"/>
    </ligand>
</feature>
<dbReference type="Gene3D" id="3.40.50.620">
    <property type="entry name" value="HUPs"/>
    <property type="match status" value="1"/>
</dbReference>
<sequence length="282" mass="31117">MLICTTKKELREAIAAQRAGGKSVGFVPTMGALHQGHASLFKRARAENEIFVASVFVNPIQFNNPDDLKNYPRDFEADRRLLDAEGCDIVFHPSVEEMYPEGEKVEKYSFGSLETVMEGAQRPGHFAGVGVVVGLLFRLVEPTRAYFGEKDFQQVAVIKELVRQMGIPTQIVPCPIKRGEDGLALSSRNALLTPGNRAKAPFIYETLKASLALASRPCKEVKDFVESRIASCPLMKLEYFEIADPDSLQSVPDDKPAAGNQGFIVVWMGSVRLIDNIHYGAL</sequence>
<dbReference type="AlphaFoldDB" id="A0A9D9DVF4"/>
<reference evidence="9" key="2">
    <citation type="journal article" date="2021" name="PeerJ">
        <title>Extensive microbial diversity within the chicken gut microbiome revealed by metagenomics and culture.</title>
        <authorList>
            <person name="Gilroy R."/>
            <person name="Ravi A."/>
            <person name="Getino M."/>
            <person name="Pursley I."/>
            <person name="Horton D.L."/>
            <person name="Alikhan N.F."/>
            <person name="Baker D."/>
            <person name="Gharbi K."/>
            <person name="Hall N."/>
            <person name="Watson M."/>
            <person name="Adriaenssens E.M."/>
            <person name="Foster-Nyarko E."/>
            <person name="Jarju S."/>
            <person name="Secka A."/>
            <person name="Antonio M."/>
            <person name="Oren A."/>
            <person name="Chaudhuri R.R."/>
            <person name="La Ragione R."/>
            <person name="Hildebrand F."/>
            <person name="Pallen M.J."/>
        </authorList>
    </citation>
    <scope>NUCLEOTIDE SEQUENCE</scope>
    <source>
        <strain evidence="9">2889</strain>
    </source>
</reference>
<comment type="pathway">
    <text evidence="1 8">Cofactor biosynthesis; (R)-pantothenate biosynthesis; (R)-pantothenate from (R)-pantoate and beta-alanine: step 1/1.</text>
</comment>
<dbReference type="Gene3D" id="3.30.1300.10">
    <property type="entry name" value="Pantoate-beta-alanine ligase, C-terminal domain"/>
    <property type="match status" value="1"/>
</dbReference>
<dbReference type="GO" id="GO:0015940">
    <property type="term" value="P:pantothenate biosynthetic process"/>
    <property type="evidence" value="ECO:0007669"/>
    <property type="project" value="UniProtKB-UniRule"/>
</dbReference>
<comment type="similarity">
    <text evidence="2 8">Belongs to the pantothenate synthetase family.</text>
</comment>
<dbReference type="Proteomes" id="UP000823612">
    <property type="component" value="Unassembled WGS sequence"/>
</dbReference>
<feature type="active site" description="Proton donor" evidence="8">
    <location>
        <position position="37"/>
    </location>
</feature>
<evidence type="ECO:0000313" key="10">
    <source>
        <dbReference type="Proteomes" id="UP000823612"/>
    </source>
</evidence>
<feature type="binding site" evidence="8">
    <location>
        <position position="61"/>
    </location>
    <ligand>
        <name>beta-alanine</name>
        <dbReference type="ChEBI" id="CHEBI:57966"/>
    </ligand>
</feature>
<evidence type="ECO:0000256" key="5">
    <source>
        <dbReference type="ARBA" id="ARBA00022741"/>
    </source>
</evidence>
<accession>A0A9D9DVF4</accession>
<evidence type="ECO:0000256" key="4">
    <source>
        <dbReference type="ARBA" id="ARBA00022655"/>
    </source>
</evidence>
<dbReference type="CDD" id="cd00560">
    <property type="entry name" value="PanC"/>
    <property type="match status" value="1"/>
</dbReference>
<protein>
    <recommendedName>
        <fullName evidence="8">Pantothenate synthetase</fullName>
        <shortName evidence="8">PS</shortName>
        <ecNumber evidence="8">6.3.2.1</ecNumber>
    </recommendedName>
    <alternativeName>
        <fullName evidence="8">Pantoate--beta-alanine ligase</fullName>
    </alternativeName>
    <alternativeName>
        <fullName evidence="8">Pantoate-activating enzyme</fullName>
    </alternativeName>
</protein>
<organism evidence="9 10">
    <name type="scientific">Candidatus Pullibacteroides excrementavium</name>
    <dbReference type="NCBI Taxonomy" id="2840905"/>
    <lineage>
        <taxon>Bacteria</taxon>
        <taxon>Pseudomonadati</taxon>
        <taxon>Bacteroidota</taxon>
        <taxon>Bacteroidia</taxon>
        <taxon>Bacteroidales</taxon>
        <taxon>Candidatus Pullibacteroides</taxon>
    </lineage>
</organism>
<dbReference type="GO" id="GO:0004592">
    <property type="term" value="F:pantoate-beta-alanine ligase activity"/>
    <property type="evidence" value="ECO:0007669"/>
    <property type="project" value="UniProtKB-UniRule"/>
</dbReference>
<feature type="binding site" evidence="8">
    <location>
        <position position="61"/>
    </location>
    <ligand>
        <name>(R)-pantoate</name>
        <dbReference type="ChEBI" id="CHEBI:15980"/>
    </ligand>
</feature>